<keyword evidence="3 5" id="KW-0863">Zinc-finger</keyword>
<evidence type="ECO:0000259" key="7">
    <source>
        <dbReference type="PROSITE" id="PS50145"/>
    </source>
</evidence>
<evidence type="ECO:0000256" key="2">
    <source>
        <dbReference type="ARBA" id="ARBA00022741"/>
    </source>
</evidence>
<reference evidence="8 9" key="1">
    <citation type="submission" date="2017-12" db="EMBL/GenBank/DDBJ databases">
        <title>Sequencing, de novo assembly and annotation of complete genome of a new Thraustochytrid species, strain FCC1311.</title>
        <authorList>
            <person name="Sedici K."/>
            <person name="Godart F."/>
            <person name="Aiese Cigliano R."/>
            <person name="Sanseverino W."/>
            <person name="Barakat M."/>
            <person name="Ortet P."/>
            <person name="Marechal E."/>
            <person name="Cagnac O."/>
            <person name="Amato A."/>
        </authorList>
    </citation>
    <scope>NUCLEOTIDE SEQUENCE [LARGE SCALE GENOMIC DNA]</scope>
</reference>
<dbReference type="PROSITE" id="PS50145">
    <property type="entry name" value="ZF_TRAF"/>
    <property type="match status" value="1"/>
</dbReference>
<evidence type="ECO:0000313" key="9">
    <source>
        <dbReference type="Proteomes" id="UP000241890"/>
    </source>
</evidence>
<accession>A0A2R5GPJ1</accession>
<dbReference type="InParanoid" id="A0A2R5GPJ1"/>
<keyword evidence="1 5" id="KW-0479">Metal-binding</keyword>
<feature type="region of interest" description="Disordered" evidence="6">
    <location>
        <begin position="552"/>
        <end position="576"/>
    </location>
</feature>
<evidence type="ECO:0000256" key="6">
    <source>
        <dbReference type="SAM" id="MobiDB-lite"/>
    </source>
</evidence>
<evidence type="ECO:0000313" key="8">
    <source>
        <dbReference type="EMBL" id="GBG32796.1"/>
    </source>
</evidence>
<organism evidence="8 9">
    <name type="scientific">Hondaea fermentalgiana</name>
    <dbReference type="NCBI Taxonomy" id="2315210"/>
    <lineage>
        <taxon>Eukaryota</taxon>
        <taxon>Sar</taxon>
        <taxon>Stramenopiles</taxon>
        <taxon>Bigyra</taxon>
        <taxon>Labyrinthulomycetes</taxon>
        <taxon>Thraustochytrida</taxon>
        <taxon>Thraustochytriidae</taxon>
        <taxon>Hondaea</taxon>
    </lineage>
</organism>
<protein>
    <submittedName>
        <fullName evidence="8">Ras-related protein Rab-24</fullName>
    </submittedName>
</protein>
<name>A0A2R5GPJ1_9STRA</name>
<dbReference type="SMART" id="SM00173">
    <property type="entry name" value="RAS"/>
    <property type="match status" value="1"/>
</dbReference>
<feature type="region of interest" description="Disordered" evidence="6">
    <location>
        <begin position="617"/>
        <end position="653"/>
    </location>
</feature>
<evidence type="ECO:0000256" key="5">
    <source>
        <dbReference type="PROSITE-ProRule" id="PRU00207"/>
    </source>
</evidence>
<dbReference type="InterPro" id="IPR013083">
    <property type="entry name" value="Znf_RING/FYVE/PHD"/>
</dbReference>
<dbReference type="InterPro" id="IPR001293">
    <property type="entry name" value="Znf_TRAF"/>
</dbReference>
<dbReference type="GO" id="GO:0008270">
    <property type="term" value="F:zinc ion binding"/>
    <property type="evidence" value="ECO:0007669"/>
    <property type="project" value="UniProtKB-KW"/>
</dbReference>
<dbReference type="Gene3D" id="3.40.50.300">
    <property type="entry name" value="P-loop containing nucleotide triphosphate hydrolases"/>
    <property type="match status" value="1"/>
</dbReference>
<dbReference type="SMART" id="SM00175">
    <property type="entry name" value="RAB"/>
    <property type="match status" value="1"/>
</dbReference>
<dbReference type="PROSITE" id="PS51421">
    <property type="entry name" value="RAS"/>
    <property type="match status" value="1"/>
</dbReference>
<dbReference type="PANTHER" id="PTHR47978">
    <property type="match status" value="1"/>
</dbReference>
<dbReference type="SUPFAM" id="SSF49599">
    <property type="entry name" value="TRAF domain-like"/>
    <property type="match status" value="1"/>
</dbReference>
<dbReference type="GO" id="GO:0003924">
    <property type="term" value="F:GTPase activity"/>
    <property type="evidence" value="ECO:0007669"/>
    <property type="project" value="InterPro"/>
</dbReference>
<evidence type="ECO:0000256" key="1">
    <source>
        <dbReference type="ARBA" id="ARBA00022723"/>
    </source>
</evidence>
<feature type="zinc finger region" description="TRAF-type" evidence="5">
    <location>
        <begin position="400"/>
        <end position="454"/>
    </location>
</feature>
<feature type="domain" description="TRAF-type" evidence="7">
    <location>
        <begin position="400"/>
        <end position="454"/>
    </location>
</feature>
<feature type="region of interest" description="Disordered" evidence="6">
    <location>
        <begin position="220"/>
        <end position="259"/>
    </location>
</feature>
<feature type="compositionally biased region" description="Basic and acidic residues" evidence="6">
    <location>
        <begin position="619"/>
        <end position="636"/>
    </location>
</feature>
<dbReference type="SUPFAM" id="SSF52540">
    <property type="entry name" value="P-loop containing nucleoside triphosphate hydrolases"/>
    <property type="match status" value="1"/>
</dbReference>
<dbReference type="EMBL" id="BEYU01000131">
    <property type="protein sequence ID" value="GBG32796.1"/>
    <property type="molecule type" value="Genomic_DNA"/>
</dbReference>
<gene>
    <name evidence="8" type="ORF">FCC1311_090212</name>
</gene>
<dbReference type="GO" id="GO:0005525">
    <property type="term" value="F:GTP binding"/>
    <property type="evidence" value="ECO:0007669"/>
    <property type="project" value="InterPro"/>
</dbReference>
<dbReference type="Proteomes" id="UP000241890">
    <property type="component" value="Unassembled WGS sequence"/>
</dbReference>
<evidence type="ECO:0000256" key="4">
    <source>
        <dbReference type="ARBA" id="ARBA00022833"/>
    </source>
</evidence>
<evidence type="ECO:0000256" key="3">
    <source>
        <dbReference type="ARBA" id="ARBA00022771"/>
    </source>
</evidence>
<proteinExistence type="predicted"/>
<dbReference type="Pfam" id="PF02176">
    <property type="entry name" value="zf-TRAF"/>
    <property type="match status" value="1"/>
</dbReference>
<feature type="compositionally biased region" description="Acidic residues" evidence="6">
    <location>
        <begin position="227"/>
        <end position="238"/>
    </location>
</feature>
<dbReference type="OrthoDB" id="26525at2759"/>
<dbReference type="AlphaFoldDB" id="A0A2R5GPJ1"/>
<sequence>MREVSVVVCGSAKSGKSAVARELVRTPRLARVGSSSTGEVGLVRDHAATSGWLTAELFQGDLLQGRSKLARTEVHLDVWDLAALDCISDELATTYLRNAQVVFIAFDVTSRASFEEVYYWHEIVRRTGPVHQVCYVLAHKIDLTRRRVVGLEEARNAAARLGIRLLETTCQGMGPDLLRAAFYEIAEDFVKRDVLPHYQQVIVPSFSLGAAKGRSGAAASAGHAAASDEDGDDDDDDGLVGGGIDDPARESEPESPSPSFDASFWNIVASVQGPFGAIVPQVAPDTIASRLWKWFNAKARAAAQDLERDRERLVKWMARLGVPAVDPDLISAARLLRVLSSGWAEVQALEIAASAHALGFDRVAQLKRRESLQSRQLRDNELRCPLGCGTILIDRASNIHEHVSDQCRLRQVPCPLGCDEKIRFGDVSDHLKGSCAKRFVECPVCTELVEQGALVPHSERWRLYPRHLWIKADLVHWAAIKVSAAAAQTILESPMAGEGPHVDATRIAALLGCTVEDVQAALPAALGPPPDSSRPAANPMLAGITNFDKRSLKKGSSAASELGAAGGPPAHQGSPLVAGIANFDRSKLKRATAPKTGQKEAAVPAKSMNPLVAGIASFDRSKLRHTEPGDRSDEAGGKSAPPSPSNPSSNPLYSALAQAIERRREAIEGRD</sequence>
<dbReference type="PROSITE" id="PS51419">
    <property type="entry name" value="RAB"/>
    <property type="match status" value="1"/>
</dbReference>
<keyword evidence="2" id="KW-0547">Nucleotide-binding</keyword>
<keyword evidence="4 5" id="KW-0862">Zinc</keyword>
<dbReference type="Gene3D" id="3.30.40.10">
    <property type="entry name" value="Zinc/RING finger domain, C3HC4 (zinc finger)"/>
    <property type="match status" value="1"/>
</dbReference>
<keyword evidence="9" id="KW-1185">Reference proteome</keyword>
<comment type="caution">
    <text evidence="8">The sequence shown here is derived from an EMBL/GenBank/DDBJ whole genome shotgun (WGS) entry which is preliminary data.</text>
</comment>
<dbReference type="InterPro" id="IPR027417">
    <property type="entry name" value="P-loop_NTPase"/>
</dbReference>
<dbReference type="InterPro" id="IPR001806">
    <property type="entry name" value="Small_GTPase"/>
</dbReference>
<dbReference type="Pfam" id="PF00071">
    <property type="entry name" value="Ras"/>
    <property type="match status" value="1"/>
</dbReference>